<keyword evidence="2" id="KW-1185">Reference proteome</keyword>
<organism evidence="1 2">
    <name type="scientific">Allacma fusca</name>
    <dbReference type="NCBI Taxonomy" id="39272"/>
    <lineage>
        <taxon>Eukaryota</taxon>
        <taxon>Metazoa</taxon>
        <taxon>Ecdysozoa</taxon>
        <taxon>Arthropoda</taxon>
        <taxon>Hexapoda</taxon>
        <taxon>Collembola</taxon>
        <taxon>Symphypleona</taxon>
        <taxon>Sminthuridae</taxon>
        <taxon>Allacma</taxon>
    </lineage>
</organism>
<dbReference type="EMBL" id="CAJVCH010108291">
    <property type="protein sequence ID" value="CAG7724314.1"/>
    <property type="molecule type" value="Genomic_DNA"/>
</dbReference>
<proteinExistence type="predicted"/>
<dbReference type="Proteomes" id="UP000708208">
    <property type="component" value="Unassembled WGS sequence"/>
</dbReference>
<comment type="caution">
    <text evidence="1">The sequence shown here is derived from an EMBL/GenBank/DDBJ whole genome shotgun (WGS) entry which is preliminary data.</text>
</comment>
<protein>
    <submittedName>
        <fullName evidence="1">Uncharacterized protein</fullName>
    </submittedName>
</protein>
<reference evidence="1" key="1">
    <citation type="submission" date="2021-06" db="EMBL/GenBank/DDBJ databases">
        <authorList>
            <person name="Hodson N. C."/>
            <person name="Mongue J. A."/>
            <person name="Jaron S. K."/>
        </authorList>
    </citation>
    <scope>NUCLEOTIDE SEQUENCE</scope>
</reference>
<dbReference type="AlphaFoldDB" id="A0A8J2KDZ7"/>
<evidence type="ECO:0000313" key="2">
    <source>
        <dbReference type="Proteomes" id="UP000708208"/>
    </source>
</evidence>
<feature type="non-terminal residue" evidence="1">
    <location>
        <position position="1"/>
    </location>
</feature>
<evidence type="ECO:0000313" key="1">
    <source>
        <dbReference type="EMBL" id="CAG7724314.1"/>
    </source>
</evidence>
<gene>
    <name evidence="1" type="ORF">AFUS01_LOCUS13347</name>
</gene>
<sequence length="20" mass="2189">MVAYGFFLNANAAALQLFNL</sequence>
<accession>A0A8J2KDZ7</accession>
<name>A0A8J2KDZ7_9HEXA</name>